<dbReference type="STRING" id="6265.A0A0B2V5T3"/>
<dbReference type="AlphaFoldDB" id="A0A0B2V5T3"/>
<evidence type="ECO:0000313" key="11">
    <source>
        <dbReference type="EMBL" id="KHN76807.1"/>
    </source>
</evidence>
<dbReference type="InterPro" id="IPR016024">
    <property type="entry name" value="ARM-type_fold"/>
</dbReference>
<evidence type="ECO:0000256" key="7">
    <source>
        <dbReference type="ARBA" id="ARBA00022927"/>
    </source>
</evidence>
<feature type="domain" description="Importin N-terminal" evidence="10">
    <location>
        <begin position="27"/>
        <end position="100"/>
    </location>
</feature>
<keyword evidence="6" id="KW-0963">Cytoplasm</keyword>
<comment type="subcellular location">
    <subcellularLocation>
        <location evidence="2">Cytoplasm</location>
    </subcellularLocation>
    <subcellularLocation>
        <location evidence="1">Nucleus</location>
    </subcellularLocation>
</comment>
<dbReference type="EMBL" id="JPKZ01002430">
    <property type="protein sequence ID" value="KHN76807.1"/>
    <property type="molecule type" value="Genomic_DNA"/>
</dbReference>
<evidence type="ECO:0000313" key="12">
    <source>
        <dbReference type="Proteomes" id="UP000031036"/>
    </source>
</evidence>
<name>A0A0B2V5T3_TOXCA</name>
<reference evidence="11 12" key="1">
    <citation type="submission" date="2014-11" db="EMBL/GenBank/DDBJ databases">
        <title>Genetic blueprint of the zoonotic pathogen Toxocara canis.</title>
        <authorList>
            <person name="Zhu X.-Q."/>
            <person name="Korhonen P.K."/>
            <person name="Cai H."/>
            <person name="Young N.D."/>
            <person name="Nejsum P."/>
            <person name="von Samson-Himmelstjerna G."/>
            <person name="Boag P.R."/>
            <person name="Tan P."/>
            <person name="Li Q."/>
            <person name="Min J."/>
            <person name="Yang Y."/>
            <person name="Wang X."/>
            <person name="Fang X."/>
            <person name="Hall R.S."/>
            <person name="Hofmann A."/>
            <person name="Sternberg P.W."/>
            <person name="Jex A.R."/>
            <person name="Gasser R.B."/>
        </authorList>
    </citation>
    <scope>NUCLEOTIDE SEQUENCE [LARGE SCALE GENOMIC DNA]</scope>
    <source>
        <strain evidence="11">PN_DK_2014</strain>
    </source>
</reference>
<dbReference type="GO" id="GO:0006611">
    <property type="term" value="P:protein export from nucleus"/>
    <property type="evidence" value="ECO:0007669"/>
    <property type="project" value="TreeGrafter"/>
</dbReference>
<sequence>MASADAMQVATILSQTLEPDAQTRRKAEADLKQMERIPGVGVVLMQLTVSEQSPPPIRLAAAVAMKNFVKENWNKEKCDVEINDEERKQLRNVALECMYMAAGNIRKQLSQVVCIMGSHDFPGEWPELITVLAGHLSGSDLDKLVATLSTMDELFRHYRHEMKSNKLWSELAYVLEHAAAPLTELFTKMIAYIEQKDSMSADQCLVWLDVLMLITKNFHSLNSQDLPEYFEDHLGTWMNGFLELLKLKIAYLDAQTDDNEANVLDKLKCSICEIVTLYSQRYEEEIMPYMQGMIEIIWQLLVETDSRLRLDTLVNAALGFLSSICTRPHYSSMFEADGVLKTICEDVIVKNLMLRKCDLDQFEDEPNDYIKRDIEGSDIDTRRRGASDFVRALCRRFEGPVTGILSAVITSFLEECARDLNENWLKKDLIYCLVTAMATKTETARFGATSTSDLVNIVDFYQTHVRCDLFDDDVNRLPILKADSLKYVVTFRNQLKPEQLIEVVNAVPKLLASSHAILHQYAAYALERIMLVKNKANNQVLISRENVQAGPLIAALFHAFDTTPGAQNSHYLMKALMRCFSIVDAETAKSSSEIVNKLAAMIASAVKNPVDPLHIHFVFESLCIFIRQVYTVVEGGVDKHVIPLIENILTNDVLDFIPYALQMTALLLDQAQAQKAKMGTSLVDSYLPFFGFLMKEELWLRSANIPAALLVIESFMRSHSDYVLSNHAPMLQAIFQRLIGSKALDQYGFQLANTLIHFTSRTDKITDASLLTPMLRRVQFTKTTKFIKQFVLFLSRFAIARGGASLCQALESIQAGMYQMVVEKILIVELNIMHNTTTFEEKRQCCIGVANLIADTIDQLGQYYGPLVEAIVKLVEASGCGPTPLADEDAEAAGAYATVDVEYNDPYCKLTYAQHQESIAADVSNFKAYLAQAVMVRATATRPDSSACIDEHLRTILSGYAQS</sequence>
<dbReference type="Pfam" id="PF03810">
    <property type="entry name" value="IBN_N"/>
    <property type="match status" value="1"/>
</dbReference>
<dbReference type="GO" id="GO:0005049">
    <property type="term" value="F:nuclear export signal receptor activity"/>
    <property type="evidence" value="ECO:0007669"/>
    <property type="project" value="TreeGrafter"/>
</dbReference>
<accession>A0A0B2V5T3</accession>
<organism evidence="11 12">
    <name type="scientific">Toxocara canis</name>
    <name type="common">Canine roundworm</name>
    <dbReference type="NCBI Taxonomy" id="6265"/>
    <lineage>
        <taxon>Eukaryota</taxon>
        <taxon>Metazoa</taxon>
        <taxon>Ecdysozoa</taxon>
        <taxon>Nematoda</taxon>
        <taxon>Chromadorea</taxon>
        <taxon>Rhabditida</taxon>
        <taxon>Spirurina</taxon>
        <taxon>Ascaridomorpha</taxon>
        <taxon>Ascaridoidea</taxon>
        <taxon>Toxocaridae</taxon>
        <taxon>Toxocara</taxon>
    </lineage>
</organism>
<evidence type="ECO:0000259" key="10">
    <source>
        <dbReference type="PROSITE" id="PS50166"/>
    </source>
</evidence>
<comment type="caution">
    <text evidence="11">The sequence shown here is derived from an EMBL/GenBank/DDBJ whole genome shotgun (WGS) entry which is preliminary data.</text>
</comment>
<dbReference type="PANTHER" id="PTHR10997:SF8">
    <property type="entry name" value="EXPORTIN-2"/>
    <property type="match status" value="1"/>
</dbReference>
<evidence type="ECO:0000256" key="9">
    <source>
        <dbReference type="ARBA" id="ARBA00030693"/>
    </source>
</evidence>
<dbReference type="InterPro" id="IPR005043">
    <property type="entry name" value="XPO2_C"/>
</dbReference>
<dbReference type="SMART" id="SM00913">
    <property type="entry name" value="IBN_N"/>
    <property type="match status" value="1"/>
</dbReference>
<evidence type="ECO:0000256" key="6">
    <source>
        <dbReference type="ARBA" id="ARBA00022490"/>
    </source>
</evidence>
<keyword evidence="8" id="KW-0539">Nucleus</keyword>
<evidence type="ECO:0000256" key="2">
    <source>
        <dbReference type="ARBA" id="ARBA00004496"/>
    </source>
</evidence>
<dbReference type="OrthoDB" id="3268246at2759"/>
<dbReference type="GO" id="GO:0005829">
    <property type="term" value="C:cytosol"/>
    <property type="evidence" value="ECO:0007669"/>
    <property type="project" value="TreeGrafter"/>
</dbReference>
<evidence type="ECO:0000256" key="3">
    <source>
        <dbReference type="ARBA" id="ARBA00008669"/>
    </source>
</evidence>
<keyword evidence="12" id="KW-1185">Reference proteome</keyword>
<dbReference type="PROSITE" id="PS50166">
    <property type="entry name" value="IMPORTIN_B_NT"/>
    <property type="match status" value="1"/>
</dbReference>
<keyword evidence="5" id="KW-0813">Transport</keyword>
<evidence type="ECO:0000256" key="4">
    <source>
        <dbReference type="ARBA" id="ARBA00018945"/>
    </source>
</evidence>
<dbReference type="Proteomes" id="UP000031036">
    <property type="component" value="Unassembled WGS sequence"/>
</dbReference>
<gene>
    <name evidence="11" type="primary">cse1l</name>
    <name evidence="11" type="ORF">Tcan_14091</name>
</gene>
<evidence type="ECO:0000256" key="5">
    <source>
        <dbReference type="ARBA" id="ARBA00022448"/>
    </source>
</evidence>
<dbReference type="GO" id="GO:0006606">
    <property type="term" value="P:protein import into nucleus"/>
    <property type="evidence" value="ECO:0007669"/>
    <property type="project" value="TreeGrafter"/>
</dbReference>
<dbReference type="Pfam" id="PF08506">
    <property type="entry name" value="Cse1"/>
    <property type="match status" value="1"/>
</dbReference>
<dbReference type="Gene3D" id="1.25.10.10">
    <property type="entry name" value="Leucine-rich Repeat Variant"/>
    <property type="match status" value="1"/>
</dbReference>
<dbReference type="GO" id="GO:0031267">
    <property type="term" value="F:small GTPase binding"/>
    <property type="evidence" value="ECO:0007669"/>
    <property type="project" value="InterPro"/>
</dbReference>
<dbReference type="SUPFAM" id="SSF48371">
    <property type="entry name" value="ARM repeat"/>
    <property type="match status" value="1"/>
</dbReference>
<keyword evidence="7" id="KW-0653">Protein transport</keyword>
<evidence type="ECO:0000256" key="8">
    <source>
        <dbReference type="ARBA" id="ARBA00023242"/>
    </source>
</evidence>
<dbReference type="OMA" id="AENEFLM"/>
<comment type="similarity">
    <text evidence="3">Belongs to the XPO2/CSE1 family.</text>
</comment>
<dbReference type="InterPro" id="IPR001494">
    <property type="entry name" value="Importin-beta_N"/>
</dbReference>
<dbReference type="InterPro" id="IPR013713">
    <property type="entry name" value="XPO2_central"/>
</dbReference>
<proteinExistence type="inferred from homology"/>
<evidence type="ECO:0000256" key="1">
    <source>
        <dbReference type="ARBA" id="ARBA00004123"/>
    </source>
</evidence>
<dbReference type="Pfam" id="PF03378">
    <property type="entry name" value="CAS_CSE1"/>
    <property type="match status" value="1"/>
</dbReference>
<dbReference type="PANTHER" id="PTHR10997">
    <property type="entry name" value="IMPORTIN-7, 8, 11"/>
    <property type="match status" value="1"/>
</dbReference>
<dbReference type="GO" id="GO:0005635">
    <property type="term" value="C:nuclear envelope"/>
    <property type="evidence" value="ECO:0007669"/>
    <property type="project" value="TreeGrafter"/>
</dbReference>
<protein>
    <recommendedName>
        <fullName evidence="4">Exportin-2</fullName>
    </recommendedName>
    <alternativeName>
        <fullName evidence="9">Importin-alpha re-exporter</fullName>
    </alternativeName>
</protein>
<dbReference type="InterPro" id="IPR011989">
    <property type="entry name" value="ARM-like"/>
</dbReference>